<gene>
    <name evidence="13" type="ORF">G4Y79_05635</name>
</gene>
<dbReference type="Proteomes" id="UP000594468">
    <property type="component" value="Chromosome"/>
</dbReference>
<dbReference type="EC" id="3.4.11.5" evidence="4"/>
<proteinExistence type="inferred from homology"/>
<dbReference type="InterPro" id="IPR005944">
    <property type="entry name" value="Pro_iminopeptidase"/>
</dbReference>
<dbReference type="InterPro" id="IPR013595">
    <property type="entry name" value="Pept_S33_TAP-like_C"/>
</dbReference>
<dbReference type="InterPro" id="IPR029058">
    <property type="entry name" value="AB_hydrolase_fold"/>
</dbReference>
<dbReference type="GO" id="GO:0005737">
    <property type="term" value="C:cytoplasm"/>
    <property type="evidence" value="ECO:0007669"/>
    <property type="project" value="UniProtKB-SubCell"/>
</dbReference>
<dbReference type="Gene3D" id="3.40.50.1820">
    <property type="entry name" value="alpha/beta hydrolase"/>
    <property type="match status" value="2"/>
</dbReference>
<evidence type="ECO:0000256" key="9">
    <source>
        <dbReference type="ARBA" id="ARBA00029605"/>
    </source>
</evidence>
<dbReference type="PRINTS" id="PR00793">
    <property type="entry name" value="PROAMNOPTASE"/>
</dbReference>
<dbReference type="SUPFAM" id="SSF53474">
    <property type="entry name" value="alpha/beta-Hydrolases"/>
    <property type="match status" value="1"/>
</dbReference>
<feature type="domain" description="Peptidase S33 tripeptidyl aminopeptidase-like C-terminal" evidence="12">
    <location>
        <begin position="373"/>
        <end position="466"/>
    </location>
</feature>
<evidence type="ECO:0000256" key="5">
    <source>
        <dbReference type="ARBA" id="ARBA00022438"/>
    </source>
</evidence>
<organism evidence="13 14">
    <name type="scientific">Phototrophicus methaneseepsis</name>
    <dbReference type="NCBI Taxonomy" id="2710758"/>
    <lineage>
        <taxon>Bacteria</taxon>
        <taxon>Bacillati</taxon>
        <taxon>Chloroflexota</taxon>
        <taxon>Candidatus Thermofontia</taxon>
        <taxon>Phototrophicales</taxon>
        <taxon>Phototrophicaceae</taxon>
        <taxon>Phototrophicus</taxon>
    </lineage>
</organism>
<dbReference type="EMBL" id="CP062983">
    <property type="protein sequence ID" value="QPC83861.1"/>
    <property type="molecule type" value="Genomic_DNA"/>
</dbReference>
<keyword evidence="8 13" id="KW-0378">Hydrolase</keyword>
<evidence type="ECO:0000256" key="10">
    <source>
        <dbReference type="SAM" id="SignalP"/>
    </source>
</evidence>
<evidence type="ECO:0000256" key="6">
    <source>
        <dbReference type="ARBA" id="ARBA00022490"/>
    </source>
</evidence>
<comment type="similarity">
    <text evidence="3">Belongs to the peptidase S33 family.</text>
</comment>
<name>A0A7S8EBF6_9CHLR</name>
<dbReference type="RefSeq" id="WP_195171925.1">
    <property type="nucleotide sequence ID" value="NZ_CP062983.1"/>
</dbReference>
<evidence type="ECO:0000256" key="2">
    <source>
        <dbReference type="ARBA" id="ARBA00004496"/>
    </source>
</evidence>
<dbReference type="PANTHER" id="PTHR43722">
    <property type="entry name" value="PROLINE IMINOPEPTIDASE"/>
    <property type="match status" value="1"/>
</dbReference>
<protein>
    <recommendedName>
        <fullName evidence="4">prolyl aminopeptidase</fullName>
        <ecNumber evidence="4">3.4.11.5</ecNumber>
    </recommendedName>
    <alternativeName>
        <fullName evidence="9">Prolyl aminopeptidase</fullName>
    </alternativeName>
</protein>
<keyword evidence="5" id="KW-0031">Aminopeptidase</keyword>
<dbReference type="GO" id="GO:0006508">
    <property type="term" value="P:proteolysis"/>
    <property type="evidence" value="ECO:0007669"/>
    <property type="project" value="UniProtKB-KW"/>
</dbReference>
<dbReference type="GO" id="GO:0004177">
    <property type="term" value="F:aminopeptidase activity"/>
    <property type="evidence" value="ECO:0007669"/>
    <property type="project" value="UniProtKB-KW"/>
</dbReference>
<keyword evidence="6" id="KW-0963">Cytoplasm</keyword>
<dbReference type="KEGG" id="pmet:G4Y79_05635"/>
<reference evidence="13 14" key="1">
    <citation type="submission" date="2020-02" db="EMBL/GenBank/DDBJ databases">
        <authorList>
            <person name="Zheng R.K."/>
            <person name="Sun C.M."/>
        </authorList>
    </citation>
    <scope>NUCLEOTIDE SEQUENCE [LARGE SCALE GENOMIC DNA]</scope>
    <source>
        <strain evidence="14">rifampicinis</strain>
    </source>
</reference>
<keyword evidence="14" id="KW-1185">Reference proteome</keyword>
<keyword evidence="7" id="KW-0645">Protease</keyword>
<evidence type="ECO:0000259" key="11">
    <source>
        <dbReference type="Pfam" id="PF00561"/>
    </source>
</evidence>
<evidence type="ECO:0000256" key="7">
    <source>
        <dbReference type="ARBA" id="ARBA00022670"/>
    </source>
</evidence>
<dbReference type="InterPro" id="IPR000073">
    <property type="entry name" value="AB_hydrolase_1"/>
</dbReference>
<sequence length="478" mass="51234">MTKRLLLLPLLISLLLSTQLIHAGTDSLVLFQPMPCPVQFPAGSLVECGTVTVPQDRAHPEERSVALAVAIFRAGRADAASDPLIYLDGGPGSRTLDAYALGMNSLLSAINRTRDVIIFDYRGMGYSDPALTCPESIGAPDDSWITACRDRYQAQGVDVTDFTTRDNAADAADIIRALGYEQYNIWGGSYGSSVAMTLLRDHPENIRAALVTALQPPQGDLQASIPVDLQDTIAAISELCAADAACSAAFPGDLIDELAVIVERLDDNPLSITVLGEEVEFKGSDLLLGLGELLKDETKIPIVPGLIATLYASQYDQIETYANALSTPPDPLRPIGAWYSMRCTDSILLTSPEAFNAALEQLNPAFRAAYAAANADQRSECEIWGARVPTEADPQPAITDVPVLIMSGALDPYSSQAWLDSTLATLPNGYGFLVPYHAHYVVGNRCVDRMLTDFINDPTVAPDGTCIEAIGALPFVTE</sequence>
<comment type="catalytic activity">
    <reaction evidence="1">
        <text>Release of N-terminal proline from a peptide.</text>
        <dbReference type="EC" id="3.4.11.5"/>
    </reaction>
</comment>
<evidence type="ECO:0000256" key="8">
    <source>
        <dbReference type="ARBA" id="ARBA00022801"/>
    </source>
</evidence>
<dbReference type="PANTHER" id="PTHR43722:SF1">
    <property type="entry name" value="PROLINE IMINOPEPTIDASE"/>
    <property type="match status" value="1"/>
</dbReference>
<evidence type="ECO:0000256" key="4">
    <source>
        <dbReference type="ARBA" id="ARBA00012568"/>
    </source>
</evidence>
<dbReference type="Pfam" id="PF00561">
    <property type="entry name" value="Abhydrolase_1"/>
    <property type="match status" value="1"/>
</dbReference>
<evidence type="ECO:0000313" key="14">
    <source>
        <dbReference type="Proteomes" id="UP000594468"/>
    </source>
</evidence>
<comment type="subcellular location">
    <subcellularLocation>
        <location evidence="2">Cytoplasm</location>
    </subcellularLocation>
</comment>
<evidence type="ECO:0000259" key="12">
    <source>
        <dbReference type="Pfam" id="PF08386"/>
    </source>
</evidence>
<accession>A0A7S8EBF6</accession>
<dbReference type="AlphaFoldDB" id="A0A7S8EBF6"/>
<feature type="signal peptide" evidence="10">
    <location>
        <begin position="1"/>
        <end position="23"/>
    </location>
</feature>
<keyword evidence="10" id="KW-0732">Signal</keyword>
<dbReference type="InterPro" id="IPR002410">
    <property type="entry name" value="Peptidase_S33"/>
</dbReference>
<evidence type="ECO:0000256" key="3">
    <source>
        <dbReference type="ARBA" id="ARBA00010088"/>
    </source>
</evidence>
<evidence type="ECO:0000256" key="1">
    <source>
        <dbReference type="ARBA" id="ARBA00001585"/>
    </source>
</evidence>
<feature type="chain" id="PRO_5032644635" description="prolyl aminopeptidase" evidence="10">
    <location>
        <begin position="24"/>
        <end position="478"/>
    </location>
</feature>
<evidence type="ECO:0000313" key="13">
    <source>
        <dbReference type="EMBL" id="QPC83861.1"/>
    </source>
</evidence>
<dbReference type="Pfam" id="PF08386">
    <property type="entry name" value="Abhydrolase_4"/>
    <property type="match status" value="1"/>
</dbReference>
<feature type="domain" description="AB hydrolase-1" evidence="11">
    <location>
        <begin position="83"/>
        <end position="209"/>
    </location>
</feature>